<dbReference type="Gene3D" id="3.30.70.100">
    <property type="match status" value="1"/>
</dbReference>
<feature type="domain" description="Stress-response A/B barrel" evidence="2">
    <location>
        <begin position="8"/>
        <end position="103"/>
    </location>
</feature>
<dbReference type="Proteomes" id="UP000663874">
    <property type="component" value="Unassembled WGS sequence"/>
</dbReference>
<name>A0A818ZJD8_9BILA</name>
<dbReference type="PANTHER" id="PTHR33178">
    <property type="match status" value="1"/>
</dbReference>
<dbReference type="PROSITE" id="PS51502">
    <property type="entry name" value="S_R_A_B_BARREL"/>
    <property type="match status" value="1"/>
</dbReference>
<dbReference type="SUPFAM" id="SSF54909">
    <property type="entry name" value="Dimeric alpha+beta barrel"/>
    <property type="match status" value="1"/>
</dbReference>
<accession>A0A818ZJD8</accession>
<evidence type="ECO:0000259" key="2">
    <source>
        <dbReference type="PROSITE" id="PS51502"/>
    </source>
</evidence>
<dbReference type="EMBL" id="CAJOBE010001684">
    <property type="protein sequence ID" value="CAF3765800.1"/>
    <property type="molecule type" value="Genomic_DNA"/>
</dbReference>
<dbReference type="SMART" id="SM00886">
    <property type="entry name" value="Dabb"/>
    <property type="match status" value="1"/>
</dbReference>
<dbReference type="InterPro" id="IPR044662">
    <property type="entry name" value="HS1/DABB1-like"/>
</dbReference>
<evidence type="ECO:0000313" key="3">
    <source>
        <dbReference type="EMBL" id="CAF3765800.1"/>
    </source>
</evidence>
<proteinExistence type="predicted"/>
<dbReference type="InterPro" id="IPR011008">
    <property type="entry name" value="Dimeric_a/b-barrel"/>
</dbReference>
<dbReference type="AlphaFoldDB" id="A0A818ZJD8"/>
<comment type="subunit">
    <text evidence="1">Homodimer.</text>
</comment>
<dbReference type="PANTHER" id="PTHR33178:SF10">
    <property type="entry name" value="STRESS-RESPONSE A_B BARREL DOMAIN-CONTAINING PROTEIN"/>
    <property type="match status" value="1"/>
</dbReference>
<evidence type="ECO:0000313" key="4">
    <source>
        <dbReference type="Proteomes" id="UP000663874"/>
    </source>
</evidence>
<dbReference type="InterPro" id="IPR013097">
    <property type="entry name" value="Dabb"/>
</dbReference>
<protein>
    <recommendedName>
        <fullName evidence="2">Stress-response A/B barrel domain-containing protein</fullName>
    </recommendedName>
</protein>
<comment type="caution">
    <text evidence="3">The sequence shown here is derived from an EMBL/GenBank/DDBJ whole genome shotgun (WGS) entry which is preliminary data.</text>
</comment>
<reference evidence="3" key="1">
    <citation type="submission" date="2021-02" db="EMBL/GenBank/DDBJ databases">
        <authorList>
            <person name="Nowell W R."/>
        </authorList>
    </citation>
    <scope>NUCLEOTIDE SEQUENCE</scope>
</reference>
<evidence type="ECO:0000256" key="1">
    <source>
        <dbReference type="ARBA" id="ARBA00011738"/>
    </source>
</evidence>
<sequence length="107" mass="12456">MTSNKQLLRHVVLFKFNEATSSADITRLENEFRTLATVKVPQVKEYEWGTNVSKENLDHGYTHCFTLTFANEKDRDIYIDHEDHVAYVKILKPHLADVTVVDFWANS</sequence>
<gene>
    <name evidence="3" type="ORF">FNK824_LOCUS13070</name>
</gene>
<dbReference type="Pfam" id="PF07876">
    <property type="entry name" value="Dabb"/>
    <property type="match status" value="1"/>
</dbReference>
<organism evidence="3 4">
    <name type="scientific">Rotaria sordida</name>
    <dbReference type="NCBI Taxonomy" id="392033"/>
    <lineage>
        <taxon>Eukaryota</taxon>
        <taxon>Metazoa</taxon>
        <taxon>Spiralia</taxon>
        <taxon>Gnathifera</taxon>
        <taxon>Rotifera</taxon>
        <taxon>Eurotatoria</taxon>
        <taxon>Bdelloidea</taxon>
        <taxon>Philodinida</taxon>
        <taxon>Philodinidae</taxon>
        <taxon>Rotaria</taxon>
    </lineage>
</organism>